<reference evidence="2" key="1">
    <citation type="submission" date="2024-02" db="UniProtKB">
        <authorList>
            <consortium name="WormBaseParasite"/>
        </authorList>
    </citation>
    <scope>IDENTIFICATION</scope>
</reference>
<dbReference type="InterPro" id="IPR034998">
    <property type="entry name" value="ANKLE1"/>
</dbReference>
<sequence length="312" mass="36908">MNYFKALVDTVRENIQPKETKPQIFFEKQDSSIKKPYFRQKFTKENKNEASDWLMDLEKNDTQKLRKVLEEAGIDRRNFQKKIYCNETMKKVWKIKIREEIGGKKYSQALENLFQGNCSDDGQRIDRQYVETVMDVGGGVRFYNYLLIDSRLCRKDTNKVEFEEFIGAAFYIGKGTENRAIDHLKDALKFDDYNQNQALKNLPKLSYINEIWREEGAVYVLRLFHDVHEDVAHLREEAMITAFGLTNLTNDRHGHQFKRPRGYTREMLPIHGAFLLHKAFHVFVNNLPQPIRKHNMHYAPERFEFGLKQGNS</sequence>
<evidence type="ECO:0000313" key="2">
    <source>
        <dbReference type="WBParaSite" id="MBELARI_LOCUS5220"/>
    </source>
</evidence>
<proteinExistence type="predicted"/>
<organism evidence="1 2">
    <name type="scientific">Mesorhabditis belari</name>
    <dbReference type="NCBI Taxonomy" id="2138241"/>
    <lineage>
        <taxon>Eukaryota</taxon>
        <taxon>Metazoa</taxon>
        <taxon>Ecdysozoa</taxon>
        <taxon>Nematoda</taxon>
        <taxon>Chromadorea</taxon>
        <taxon>Rhabditida</taxon>
        <taxon>Rhabditina</taxon>
        <taxon>Rhabditomorpha</taxon>
        <taxon>Rhabditoidea</taxon>
        <taxon>Rhabditidae</taxon>
        <taxon>Mesorhabditinae</taxon>
        <taxon>Mesorhabditis</taxon>
    </lineage>
</organism>
<dbReference type="GO" id="GO:0004520">
    <property type="term" value="F:DNA endonuclease activity"/>
    <property type="evidence" value="ECO:0007669"/>
    <property type="project" value="TreeGrafter"/>
</dbReference>
<dbReference type="GO" id="GO:0000724">
    <property type="term" value="P:double-strand break repair via homologous recombination"/>
    <property type="evidence" value="ECO:0007669"/>
    <property type="project" value="TreeGrafter"/>
</dbReference>
<name>A0AAF3FEB8_9BILA</name>
<dbReference type="GO" id="GO:0005737">
    <property type="term" value="C:cytoplasm"/>
    <property type="evidence" value="ECO:0007669"/>
    <property type="project" value="TreeGrafter"/>
</dbReference>
<dbReference type="WBParaSite" id="MBELARI_LOCUS5220">
    <property type="protein sequence ID" value="MBELARI_LOCUS5220"/>
    <property type="gene ID" value="MBELARI_LOCUS5220"/>
</dbReference>
<protein>
    <submittedName>
        <fullName evidence="2">Uncharacterized protein</fullName>
    </submittedName>
</protein>
<keyword evidence="1" id="KW-1185">Reference proteome</keyword>
<dbReference type="Pfam" id="PF22945">
    <property type="entry name" value="LEM-3_GIY-YIG"/>
    <property type="match status" value="1"/>
</dbReference>
<evidence type="ECO:0000313" key="1">
    <source>
        <dbReference type="Proteomes" id="UP000887575"/>
    </source>
</evidence>
<dbReference type="AlphaFoldDB" id="A0AAF3FEB8"/>
<dbReference type="GO" id="GO:0000712">
    <property type="term" value="P:resolution of meiotic recombination intermediates"/>
    <property type="evidence" value="ECO:0007669"/>
    <property type="project" value="TreeGrafter"/>
</dbReference>
<dbReference type="PANTHER" id="PTHR46427">
    <property type="entry name" value="ANKYRIN REPEAT AND LEM DOMAIN-CONTAINING PROTEIN 1"/>
    <property type="match status" value="1"/>
</dbReference>
<dbReference type="Proteomes" id="UP000887575">
    <property type="component" value="Unassembled WGS sequence"/>
</dbReference>
<dbReference type="PANTHER" id="PTHR46427:SF1">
    <property type="entry name" value="ANKYRIN REPEAT AND LEM DOMAIN-CONTAINING PROTEIN 1"/>
    <property type="match status" value="1"/>
</dbReference>
<accession>A0AAF3FEB8</accession>
<dbReference type="GO" id="GO:0005654">
    <property type="term" value="C:nucleoplasm"/>
    <property type="evidence" value="ECO:0007669"/>
    <property type="project" value="TreeGrafter"/>
</dbReference>